<sequence length="1888" mass="220482">MLRVREIIRHPKLRRFGTRWRIFMWKAVLMRLHNRITTALEIIIAIVFSLQIRLMFEPFALHLQDLDQYSRNDILTKLPDDVQCWYAPRNAFIDELMLKATKMLHTNIQAADSEINLVHSRYAKNDTSKVLWAIFEIDKLTSGKSKVLEYKIRSSEIGENQMIMMHEEEPAYKDPYVLSGFMALQIAIEKSFVEMWTNPTLPKIADNLIIGRFPFYKINFLILPYIIRPNISIIYYVMVVAFLLLPAATLKKALHDKETGFRSLMRLTNISFAMLYIGWLNYLMIILLPVTIVCTILLFPVFSNANALVIAIFIIMYNILSMLFMFTISALFDHRKSFKYVSKRKTMLREKNEKISFIDNLIPYSRNINIICMYNIYIFFINTRATKALLTSVLFWLFLTHLTIVLDQFLITESMLWRISSLILPHSGLLYGIIAFTTYTNFVVHYVIMIFTLIDDYSENLRYMWQHTQVKRRNYIGPTSYLWPRWLPELITLRDAHNIIHAVDKIPISLILFIWMLHIIFWYLLAVYLDNVNPGKFGSAKPWYYLFKKPVYDDIDLIIRGSTNWSAVEHTPSYIKPSIRVRCVRKEFGGIGERITAINDVTIDFYNQEFSVILGHNGAGKSCLLKIITGMYKPTHGHIYLENGNSVYPIGYCPQENILVNYLTTIQHLYIFGMIKGMTYEDAYRESLKLLKQLDLEYVKDTKMKSCSFGTQRRICLAMALIGNTKILILDEPTYSVDPEHKRQIWDLLLDIKRHKTIIMATNSMEAADFLADRIAIIANGKIECYGSKMYLNRRYGIGYVLSLLVQEDCNVERIHTEIQEFSADPINLRSMMGLVIRFDVPRNSRFTKLLQHLEFNKEELKIVSVALSAASIEGQFLRISLESQFKERGVKLPSNKYEFIVQQRRRHLLQTAKPWKRLTGDVLWRQQILAIFLKKLIHIASSWKIYIFSITLAIITLILATIIAELSNFTLFDTTFYFFIKLIKILNYFFSERVMNLTSYMDNNFHVLYYAADDKSIKDFLVTLYVTSQTYSEKYNCHISENIPATDLMMQPDLHSIEFRDRYVMSIDMYTDGRVQLMYSSTAIHSGPIALNLLHNALLRYHCGSDNCWIKLASRPLLRPEQWQHLLIHPRSIRNWENAAIIITLFLLLPSIDMGIREKNTRSKMLQINAIGMSTRIYWIPTYIIDFLLYAFFIIIFEIIILSIYRRTLHFSNLEIVQILMIFLCYGGCAIPLGYCIQLFTRKPENAYLSVILINTVTILLVNTSVIFPLIFQIFSSGVRYISEVLIHILPPYVLACALGNYIMLNLYNRQCSYFNTCDTEFYIEDPCCQNCKGKGCYKHLDVMLIKQSSFEHKHSITDDILLMVSQMFAFFILLEVFEEKNRRKWYSYFMPSEKDDDILELEVMQEKKRVEEYMKHYDETKLLPPRVALVVQNLTKKYAKKTIHNQECFGLLGFNDAGKSTIYKALVGQIKMSAGKVVIYEYEFTRNQEMFVGMIGYCPQINGLSDFMTGRQYLQLHAALRGVPYGSINEEVNKWLDVLDMLDFENLKIVHYPWGIQRKLCILQSLTGDLPMIFMDEPSAGIDIMTSHAICEILHQIRDMGRSILITTHSMREAEAMCLRVGILVNGQFTAIGSCEYLKAKYGRNFILSIKIVPGYQLTILEKIKKIINETFPTIRFKDSYLGVLKYELESGISYSYVFDKLEKLRQRYVWITDFSVTQPSMDEVFLTLTKKQKESHKKLTLYERLRSYIMESGFCEEPFAKRECYAVRVIQKTTRQNCFFQQAKAWQSYAISLLHSLIQHALRQRRLRRQFSNGPIATSHRITRFAFQQCVSRINRTLANSSQFTGTEPIARTRAAGSFPPDERRLKSNYRAKGHQVFCSLWRSV</sequence>
<evidence type="ECO:0000259" key="4">
    <source>
        <dbReference type="PROSITE" id="PS50893"/>
    </source>
</evidence>
<keyword evidence="6" id="KW-1185">Reference proteome</keyword>
<dbReference type="GO" id="GO:0005524">
    <property type="term" value="F:ATP binding"/>
    <property type="evidence" value="ECO:0007669"/>
    <property type="project" value="UniProtKB-KW"/>
</dbReference>
<accession>A0A836JXC2</accession>
<dbReference type="InterPro" id="IPR027417">
    <property type="entry name" value="P-loop_NTPase"/>
</dbReference>
<evidence type="ECO:0000256" key="3">
    <source>
        <dbReference type="SAM" id="Phobius"/>
    </source>
</evidence>
<feature type="transmembrane region" description="Helical" evidence="3">
    <location>
        <begin position="308"/>
        <end position="332"/>
    </location>
</feature>
<evidence type="ECO:0000256" key="1">
    <source>
        <dbReference type="ARBA" id="ARBA00022741"/>
    </source>
</evidence>
<feature type="transmembrane region" description="Helical" evidence="3">
    <location>
        <begin position="506"/>
        <end position="529"/>
    </location>
</feature>
<dbReference type="GO" id="GO:0005319">
    <property type="term" value="F:lipid transporter activity"/>
    <property type="evidence" value="ECO:0007669"/>
    <property type="project" value="TreeGrafter"/>
</dbReference>
<feature type="transmembrane region" description="Helical" evidence="3">
    <location>
        <begin position="1286"/>
        <end position="1306"/>
    </location>
</feature>
<dbReference type="CDD" id="cd03263">
    <property type="entry name" value="ABC_subfamily_A"/>
    <property type="match status" value="2"/>
</dbReference>
<feature type="transmembrane region" description="Helical" evidence="3">
    <location>
        <begin position="233"/>
        <end position="254"/>
    </location>
</feature>
<dbReference type="Pfam" id="PF23321">
    <property type="entry name" value="R1_ABCA1"/>
    <property type="match status" value="1"/>
</dbReference>
<evidence type="ECO:0000256" key="2">
    <source>
        <dbReference type="ARBA" id="ARBA00022840"/>
    </source>
</evidence>
<keyword evidence="2" id="KW-0067">ATP-binding</keyword>
<name>A0A836JXC2_9HYME</name>
<dbReference type="SMART" id="SM00382">
    <property type="entry name" value="AAA"/>
    <property type="match status" value="2"/>
</dbReference>
<dbReference type="InterPro" id="IPR003439">
    <property type="entry name" value="ABC_transporter-like_ATP-bd"/>
</dbReference>
<dbReference type="Proteomes" id="UP000669903">
    <property type="component" value="Unassembled WGS sequence"/>
</dbReference>
<dbReference type="EMBL" id="JAANIC010006140">
    <property type="protein sequence ID" value="KAG5329399.1"/>
    <property type="molecule type" value="Genomic_DNA"/>
</dbReference>
<dbReference type="InterPro" id="IPR056264">
    <property type="entry name" value="R2_ABCA1-4-like"/>
</dbReference>
<feature type="transmembrane region" description="Helical" evidence="3">
    <location>
        <begin position="1178"/>
        <end position="1206"/>
    </location>
</feature>
<comment type="caution">
    <text evidence="5">The sequence shown here is derived from an EMBL/GenBank/DDBJ whole genome shotgun (WGS) entry which is preliminary data.</text>
</comment>
<dbReference type="Pfam" id="PF00005">
    <property type="entry name" value="ABC_tran"/>
    <property type="match status" value="2"/>
</dbReference>
<organism evidence="5 6">
    <name type="scientific">Acromyrmex charruanus</name>
    <dbReference type="NCBI Taxonomy" id="2715315"/>
    <lineage>
        <taxon>Eukaryota</taxon>
        <taxon>Metazoa</taxon>
        <taxon>Ecdysozoa</taxon>
        <taxon>Arthropoda</taxon>
        <taxon>Hexapoda</taxon>
        <taxon>Insecta</taxon>
        <taxon>Pterygota</taxon>
        <taxon>Neoptera</taxon>
        <taxon>Endopterygota</taxon>
        <taxon>Hymenoptera</taxon>
        <taxon>Apocrita</taxon>
        <taxon>Aculeata</taxon>
        <taxon>Formicoidea</taxon>
        <taxon>Formicidae</taxon>
        <taxon>Myrmicinae</taxon>
        <taxon>Acromyrmex</taxon>
    </lineage>
</organism>
<dbReference type="PANTHER" id="PTHR19229">
    <property type="entry name" value="ATP-BINDING CASSETTE TRANSPORTER SUBFAMILY A ABCA"/>
    <property type="match status" value="1"/>
</dbReference>
<dbReference type="Gene3D" id="3.40.50.300">
    <property type="entry name" value="P-loop containing nucleotide triphosphate hydrolases"/>
    <property type="match status" value="2"/>
</dbReference>
<evidence type="ECO:0000313" key="5">
    <source>
        <dbReference type="EMBL" id="KAG5329399.1"/>
    </source>
</evidence>
<keyword evidence="3" id="KW-1133">Transmembrane helix</keyword>
<dbReference type="GO" id="GO:0140359">
    <property type="term" value="F:ABC-type transporter activity"/>
    <property type="evidence" value="ECO:0007669"/>
    <property type="project" value="InterPro"/>
</dbReference>
<dbReference type="GO" id="GO:0016887">
    <property type="term" value="F:ATP hydrolysis activity"/>
    <property type="evidence" value="ECO:0007669"/>
    <property type="project" value="InterPro"/>
</dbReference>
<feature type="transmembrane region" description="Helical" evidence="3">
    <location>
        <begin position="429"/>
        <end position="454"/>
    </location>
</feature>
<feature type="non-terminal residue" evidence="5">
    <location>
        <position position="1"/>
    </location>
</feature>
<feature type="transmembrane region" description="Helical" evidence="3">
    <location>
        <begin position="970"/>
        <end position="991"/>
    </location>
</feature>
<protein>
    <submittedName>
        <fullName evidence="5">ABCA3 protein</fullName>
    </submittedName>
</protein>
<keyword evidence="1" id="KW-0547">Nucleotide-binding</keyword>
<feature type="transmembrane region" description="Helical" evidence="3">
    <location>
        <begin position="944"/>
        <end position="964"/>
    </location>
</feature>
<dbReference type="PROSITE" id="PS50893">
    <property type="entry name" value="ABC_TRANSPORTER_2"/>
    <property type="match status" value="2"/>
</dbReference>
<keyword evidence="3" id="KW-0472">Membrane</keyword>
<dbReference type="SUPFAM" id="SSF52540">
    <property type="entry name" value="P-loop containing nucleoside triphosphate hydrolases"/>
    <property type="match status" value="2"/>
</dbReference>
<feature type="non-terminal residue" evidence="5">
    <location>
        <position position="1888"/>
    </location>
</feature>
<dbReference type="PANTHER" id="PTHR19229:SF250">
    <property type="entry name" value="ABC TRANSPORTER DOMAIN-CONTAINING PROTEIN-RELATED"/>
    <property type="match status" value="1"/>
</dbReference>
<feature type="domain" description="ABC transporter" evidence="4">
    <location>
        <begin position="579"/>
        <end position="805"/>
    </location>
</feature>
<dbReference type="InterPro" id="IPR003593">
    <property type="entry name" value="AAA+_ATPase"/>
</dbReference>
<feature type="transmembrane region" description="Helical" evidence="3">
    <location>
        <begin position="36"/>
        <end position="56"/>
    </location>
</feature>
<reference evidence="5" key="1">
    <citation type="submission" date="2020-03" db="EMBL/GenBank/DDBJ databases">
        <title>Relaxed selection underlies rapid genomic changes in the transitions from sociality to social parasitism in ants.</title>
        <authorList>
            <person name="Bi X."/>
        </authorList>
    </citation>
    <scope>NUCLEOTIDE SEQUENCE</scope>
    <source>
        <strain evidence="5">BGI-DK2014a</strain>
        <tissue evidence="5">Whole body</tissue>
    </source>
</reference>
<feature type="transmembrane region" description="Helical" evidence="3">
    <location>
        <begin position="1218"/>
        <end position="1242"/>
    </location>
</feature>
<feature type="transmembrane region" description="Helical" evidence="3">
    <location>
        <begin position="1362"/>
        <end position="1379"/>
    </location>
</feature>
<feature type="transmembrane region" description="Helical" evidence="3">
    <location>
        <begin position="275"/>
        <end position="302"/>
    </location>
</feature>
<proteinExistence type="predicted"/>
<dbReference type="InterPro" id="IPR026082">
    <property type="entry name" value="ABCA"/>
</dbReference>
<keyword evidence="3" id="KW-0812">Transmembrane</keyword>
<feature type="transmembrane region" description="Helical" evidence="3">
    <location>
        <begin position="393"/>
        <end position="417"/>
    </location>
</feature>
<feature type="domain" description="ABC transporter" evidence="4">
    <location>
        <begin position="1416"/>
        <end position="1653"/>
    </location>
</feature>
<dbReference type="GO" id="GO:0016020">
    <property type="term" value="C:membrane"/>
    <property type="evidence" value="ECO:0007669"/>
    <property type="project" value="InterPro"/>
</dbReference>
<feature type="transmembrane region" description="Helical" evidence="3">
    <location>
        <begin position="1248"/>
        <end position="1274"/>
    </location>
</feature>
<evidence type="ECO:0000313" key="6">
    <source>
        <dbReference type="Proteomes" id="UP000669903"/>
    </source>
</evidence>
<gene>
    <name evidence="5" type="primary">Abca3_0</name>
    <name evidence="5" type="ORF">G6Z76_0011395</name>
</gene>